<dbReference type="GeneID" id="54550476"/>
<organism evidence="2 3">
    <name type="scientific">Westerdykella ornata</name>
    <dbReference type="NCBI Taxonomy" id="318751"/>
    <lineage>
        <taxon>Eukaryota</taxon>
        <taxon>Fungi</taxon>
        <taxon>Dikarya</taxon>
        <taxon>Ascomycota</taxon>
        <taxon>Pezizomycotina</taxon>
        <taxon>Dothideomycetes</taxon>
        <taxon>Pleosporomycetidae</taxon>
        <taxon>Pleosporales</taxon>
        <taxon>Sporormiaceae</taxon>
        <taxon>Westerdykella</taxon>
    </lineage>
</organism>
<protein>
    <submittedName>
        <fullName evidence="2">Uncharacterized protein</fullName>
    </submittedName>
</protein>
<dbReference type="RefSeq" id="XP_033658260.1">
    <property type="nucleotide sequence ID" value="XM_033797301.1"/>
</dbReference>
<reference evidence="2" key="1">
    <citation type="journal article" date="2020" name="Stud. Mycol.">
        <title>101 Dothideomycetes genomes: a test case for predicting lifestyles and emergence of pathogens.</title>
        <authorList>
            <person name="Haridas S."/>
            <person name="Albert R."/>
            <person name="Binder M."/>
            <person name="Bloem J."/>
            <person name="Labutti K."/>
            <person name="Salamov A."/>
            <person name="Andreopoulos B."/>
            <person name="Baker S."/>
            <person name="Barry K."/>
            <person name="Bills G."/>
            <person name="Bluhm B."/>
            <person name="Cannon C."/>
            <person name="Castanera R."/>
            <person name="Culley D."/>
            <person name="Daum C."/>
            <person name="Ezra D."/>
            <person name="Gonzalez J."/>
            <person name="Henrissat B."/>
            <person name="Kuo A."/>
            <person name="Liang C."/>
            <person name="Lipzen A."/>
            <person name="Lutzoni F."/>
            <person name="Magnuson J."/>
            <person name="Mondo S."/>
            <person name="Nolan M."/>
            <person name="Ohm R."/>
            <person name="Pangilinan J."/>
            <person name="Park H.-J."/>
            <person name="Ramirez L."/>
            <person name="Alfaro M."/>
            <person name="Sun H."/>
            <person name="Tritt A."/>
            <person name="Yoshinaga Y."/>
            <person name="Zwiers L.-H."/>
            <person name="Turgeon B."/>
            <person name="Goodwin S."/>
            <person name="Spatafora J."/>
            <person name="Crous P."/>
            <person name="Grigoriev I."/>
        </authorList>
    </citation>
    <scope>NUCLEOTIDE SEQUENCE</scope>
    <source>
        <strain evidence="2">CBS 379.55</strain>
    </source>
</reference>
<dbReference type="OrthoDB" id="2120024at2759"/>
<dbReference type="Proteomes" id="UP000800097">
    <property type="component" value="Unassembled WGS sequence"/>
</dbReference>
<proteinExistence type="predicted"/>
<name>A0A6A6JXC8_WESOR</name>
<dbReference type="EMBL" id="ML986484">
    <property type="protein sequence ID" value="KAF2280723.1"/>
    <property type="molecule type" value="Genomic_DNA"/>
</dbReference>
<accession>A0A6A6JXC8</accession>
<keyword evidence="1" id="KW-0175">Coiled coil</keyword>
<keyword evidence="3" id="KW-1185">Reference proteome</keyword>
<sequence length="136" mass="15462">MTPRSAISRIRLPLSPQLAVPKTTTPIRALRRRGYASQSEGQGQGKSLAGAYYKSFGLPIAKCFLGALFTYQVTYWLWMKLESLEEQKDKEEEIQQLKDELKVLLKRKAEAEKALLAEQGTKAVEGEKAKKKGWFW</sequence>
<evidence type="ECO:0000313" key="3">
    <source>
        <dbReference type="Proteomes" id="UP000800097"/>
    </source>
</evidence>
<evidence type="ECO:0000256" key="1">
    <source>
        <dbReference type="SAM" id="Coils"/>
    </source>
</evidence>
<evidence type="ECO:0000313" key="2">
    <source>
        <dbReference type="EMBL" id="KAF2280723.1"/>
    </source>
</evidence>
<feature type="coiled-coil region" evidence="1">
    <location>
        <begin position="80"/>
        <end position="114"/>
    </location>
</feature>
<gene>
    <name evidence="2" type="ORF">EI97DRAFT_428831</name>
</gene>
<dbReference type="AlphaFoldDB" id="A0A6A6JXC8"/>